<feature type="domain" description="Acyl-CoA dehydrogenase/oxidase N-terminal" evidence="1">
    <location>
        <begin position="26"/>
        <end position="80"/>
    </location>
</feature>
<dbReference type="Pfam" id="PF02771">
    <property type="entry name" value="Acyl-CoA_dh_N"/>
    <property type="match status" value="1"/>
</dbReference>
<dbReference type="Gene3D" id="1.10.540.10">
    <property type="entry name" value="Acyl-CoA dehydrogenase/oxidase, N-terminal domain"/>
    <property type="match status" value="1"/>
</dbReference>
<evidence type="ECO:0000259" key="1">
    <source>
        <dbReference type="Pfam" id="PF02771"/>
    </source>
</evidence>
<evidence type="ECO:0000313" key="3">
    <source>
        <dbReference type="Proteomes" id="UP000694551"/>
    </source>
</evidence>
<dbReference type="GO" id="GO:0016627">
    <property type="term" value="F:oxidoreductase activity, acting on the CH-CH group of donors"/>
    <property type="evidence" value="ECO:0007669"/>
    <property type="project" value="InterPro"/>
</dbReference>
<dbReference type="Ensembl" id="ENSSOCT00000010531.1">
    <property type="protein sequence ID" value="ENSSOCP00000010266.1"/>
    <property type="gene ID" value="ENSSOCG00000007815.1"/>
</dbReference>
<dbReference type="InterPro" id="IPR013786">
    <property type="entry name" value="AcylCoA_DH/ox_N"/>
</dbReference>
<dbReference type="GO" id="GO:0050660">
    <property type="term" value="F:flavin adenine dinucleotide binding"/>
    <property type="evidence" value="ECO:0007669"/>
    <property type="project" value="InterPro"/>
</dbReference>
<name>A0A8D0F4I9_STROC</name>
<dbReference type="SUPFAM" id="SSF56645">
    <property type="entry name" value="Acyl-CoA dehydrogenase NM domain-like"/>
    <property type="match status" value="1"/>
</dbReference>
<organism evidence="2 3">
    <name type="scientific">Strix occidentalis caurina</name>
    <name type="common">northern spotted owl</name>
    <dbReference type="NCBI Taxonomy" id="311401"/>
    <lineage>
        <taxon>Eukaryota</taxon>
        <taxon>Metazoa</taxon>
        <taxon>Chordata</taxon>
        <taxon>Craniata</taxon>
        <taxon>Vertebrata</taxon>
        <taxon>Euteleostomi</taxon>
        <taxon>Archelosauria</taxon>
        <taxon>Archosauria</taxon>
        <taxon>Dinosauria</taxon>
        <taxon>Saurischia</taxon>
        <taxon>Theropoda</taxon>
        <taxon>Coelurosauria</taxon>
        <taxon>Aves</taxon>
        <taxon>Neognathae</taxon>
        <taxon>Neoaves</taxon>
        <taxon>Telluraves</taxon>
        <taxon>Strigiformes</taxon>
        <taxon>Strigidae</taxon>
        <taxon>Strix</taxon>
    </lineage>
</organism>
<dbReference type="AlphaFoldDB" id="A0A8D0F4I9"/>
<proteinExistence type="predicted"/>
<keyword evidence="3" id="KW-1185">Reference proteome</keyword>
<evidence type="ECO:0000313" key="2">
    <source>
        <dbReference type="Ensembl" id="ENSSOCP00000010266.1"/>
    </source>
</evidence>
<sequence>MLPMIAGHGWRSHSSKPAQNLHVELTDEQKEFQATARKFAVEEIMPVAAQYDKTGEYPFPLIKRAWELGLMNSHIPESCGK</sequence>
<protein>
    <recommendedName>
        <fullName evidence="1">Acyl-CoA dehydrogenase/oxidase N-terminal domain-containing protein</fullName>
    </recommendedName>
</protein>
<dbReference type="InterPro" id="IPR037069">
    <property type="entry name" value="AcylCoA_DH/ox_N_sf"/>
</dbReference>
<reference evidence="2" key="1">
    <citation type="submission" date="2025-08" db="UniProtKB">
        <authorList>
            <consortium name="Ensembl"/>
        </authorList>
    </citation>
    <scope>IDENTIFICATION</scope>
</reference>
<accession>A0A8D0F4I9</accession>
<reference evidence="2" key="2">
    <citation type="submission" date="2025-09" db="UniProtKB">
        <authorList>
            <consortium name="Ensembl"/>
        </authorList>
    </citation>
    <scope>IDENTIFICATION</scope>
</reference>
<dbReference type="InterPro" id="IPR009100">
    <property type="entry name" value="AcylCoA_DH/oxidase_NM_dom_sf"/>
</dbReference>
<dbReference type="Proteomes" id="UP000694551">
    <property type="component" value="Unplaced"/>
</dbReference>